<accession>A0AAN6ZRH6</accession>
<dbReference type="GO" id="GO:0050525">
    <property type="term" value="F:cutinase activity"/>
    <property type="evidence" value="ECO:0007669"/>
    <property type="project" value="UniProtKB-UniRule"/>
</dbReference>
<dbReference type="EMBL" id="MU853556">
    <property type="protein sequence ID" value="KAK4147354.1"/>
    <property type="molecule type" value="Genomic_DNA"/>
</dbReference>
<gene>
    <name evidence="15" type="ORF">C8A04DRAFT_8967</name>
</gene>
<dbReference type="PANTHER" id="PTHR48250:SF3">
    <property type="entry name" value="CUTINASE 1-RELATED"/>
    <property type="match status" value="1"/>
</dbReference>
<reference evidence="15" key="1">
    <citation type="journal article" date="2023" name="Mol. Phylogenet. Evol.">
        <title>Genome-scale phylogeny and comparative genomics of the fungal order Sordariales.</title>
        <authorList>
            <person name="Hensen N."/>
            <person name="Bonometti L."/>
            <person name="Westerberg I."/>
            <person name="Brannstrom I.O."/>
            <person name="Guillou S."/>
            <person name="Cros-Aarteil S."/>
            <person name="Calhoun S."/>
            <person name="Haridas S."/>
            <person name="Kuo A."/>
            <person name="Mondo S."/>
            <person name="Pangilinan J."/>
            <person name="Riley R."/>
            <person name="LaButti K."/>
            <person name="Andreopoulos B."/>
            <person name="Lipzen A."/>
            <person name="Chen C."/>
            <person name="Yan M."/>
            <person name="Daum C."/>
            <person name="Ng V."/>
            <person name="Clum A."/>
            <person name="Steindorff A."/>
            <person name="Ohm R.A."/>
            <person name="Martin F."/>
            <person name="Silar P."/>
            <person name="Natvig D.O."/>
            <person name="Lalanne C."/>
            <person name="Gautier V."/>
            <person name="Ament-Velasquez S.L."/>
            <person name="Kruys A."/>
            <person name="Hutchinson M.I."/>
            <person name="Powell A.J."/>
            <person name="Barry K."/>
            <person name="Miller A.N."/>
            <person name="Grigoriev I.V."/>
            <person name="Debuchy R."/>
            <person name="Gladieux P."/>
            <person name="Hiltunen Thoren M."/>
            <person name="Johannesson H."/>
        </authorList>
    </citation>
    <scope>NUCLEOTIDE SEQUENCE</scope>
    <source>
        <strain evidence="15">CBS 141.50</strain>
    </source>
</reference>
<evidence type="ECO:0000256" key="1">
    <source>
        <dbReference type="ARBA" id="ARBA00004613"/>
    </source>
</evidence>
<evidence type="ECO:0000256" key="4">
    <source>
        <dbReference type="ARBA" id="ARBA00022487"/>
    </source>
</evidence>
<feature type="signal peptide" evidence="14">
    <location>
        <begin position="1"/>
        <end position="15"/>
    </location>
</feature>
<dbReference type="InterPro" id="IPR043580">
    <property type="entry name" value="CUTINASE_1"/>
</dbReference>
<dbReference type="GO" id="GO:0005576">
    <property type="term" value="C:extracellular region"/>
    <property type="evidence" value="ECO:0007669"/>
    <property type="project" value="UniProtKB-SubCell"/>
</dbReference>
<dbReference type="PRINTS" id="PR00129">
    <property type="entry name" value="CUTINASE"/>
</dbReference>
<keyword evidence="5 13" id="KW-0964">Secreted</keyword>
<evidence type="ECO:0000256" key="8">
    <source>
        <dbReference type="ARBA" id="ARBA00023026"/>
    </source>
</evidence>
<sequence>MKFLALLTTAGLATALPAVRPNVQERAENAAQDFASRTDLEDGAAGSCPEVIFIFARASTEPGNMGISAGPNVSNALTNAYPNNLWVQGVGEPYSAGLAENFLPAGTSQDAIDEAKRMYTMANTKCPNAKVVTGGYSQGTAVVSNALTQLAGDNKAAFDQVVGAVLFGYTKNQQNGGVIPGYPPERTKVFCNENDAVCHGTLFILPDHFLYFDVASNEGPAFLEEQINKA</sequence>
<name>A0AAN6ZRH6_9PEZI</name>
<reference evidence="15" key="2">
    <citation type="submission" date="2023-05" db="EMBL/GenBank/DDBJ databases">
        <authorList>
            <consortium name="Lawrence Berkeley National Laboratory"/>
            <person name="Steindorff A."/>
            <person name="Hensen N."/>
            <person name="Bonometti L."/>
            <person name="Westerberg I."/>
            <person name="Brannstrom I.O."/>
            <person name="Guillou S."/>
            <person name="Cros-Aarteil S."/>
            <person name="Calhoun S."/>
            <person name="Haridas S."/>
            <person name="Kuo A."/>
            <person name="Mondo S."/>
            <person name="Pangilinan J."/>
            <person name="Riley R."/>
            <person name="Labutti K."/>
            <person name="Andreopoulos B."/>
            <person name="Lipzen A."/>
            <person name="Chen C."/>
            <person name="Yanf M."/>
            <person name="Daum C."/>
            <person name="Ng V."/>
            <person name="Clum A."/>
            <person name="Ohm R."/>
            <person name="Martin F."/>
            <person name="Silar P."/>
            <person name="Natvig D."/>
            <person name="Lalanne C."/>
            <person name="Gautier V."/>
            <person name="Ament-Velasquez S.L."/>
            <person name="Kruys A."/>
            <person name="Hutchinson M.I."/>
            <person name="Powell A.J."/>
            <person name="Barry K."/>
            <person name="Miller A.N."/>
            <person name="Grigoriev I.V."/>
            <person name="Debuchy R."/>
            <person name="Gladieux P."/>
            <person name="Thoren M.H."/>
            <person name="Johannesson H."/>
        </authorList>
    </citation>
    <scope>NUCLEOTIDE SEQUENCE</scope>
    <source>
        <strain evidence="15">CBS 141.50</strain>
    </source>
</reference>
<dbReference type="InterPro" id="IPR000675">
    <property type="entry name" value="Cutinase/axe"/>
</dbReference>
<dbReference type="EC" id="3.1.1.74" evidence="3 13"/>
<comment type="function">
    <text evidence="13">Catalyzes the hydrolysis of complex carboxylic polyesters found in the cell wall of plants. Degrades cutin, a macromolecule that forms the structure of the plant cuticle.</text>
</comment>
<dbReference type="FunFam" id="3.40.50.1820:FF:000235">
    <property type="entry name" value="Cutinase 1"/>
    <property type="match status" value="1"/>
</dbReference>
<keyword evidence="8" id="KW-0843">Virulence</keyword>
<evidence type="ECO:0000256" key="14">
    <source>
        <dbReference type="SAM" id="SignalP"/>
    </source>
</evidence>
<dbReference type="PROSITE" id="PS00931">
    <property type="entry name" value="CUTINASE_2"/>
    <property type="match status" value="1"/>
</dbReference>
<dbReference type="SMART" id="SM01110">
    <property type="entry name" value="Cutinase"/>
    <property type="match status" value="1"/>
</dbReference>
<evidence type="ECO:0000256" key="2">
    <source>
        <dbReference type="ARBA" id="ARBA00007534"/>
    </source>
</evidence>
<feature type="active site" description="Nucleophile" evidence="11">
    <location>
        <position position="137"/>
    </location>
</feature>
<dbReference type="GO" id="GO:0016052">
    <property type="term" value="P:carbohydrate catabolic process"/>
    <property type="evidence" value="ECO:0007669"/>
    <property type="project" value="TreeGrafter"/>
</dbReference>
<comment type="similarity">
    <text evidence="2 13">Belongs to the cutinase family.</text>
</comment>
<dbReference type="Proteomes" id="UP001302676">
    <property type="component" value="Unassembled WGS sequence"/>
</dbReference>
<dbReference type="AlphaFoldDB" id="A0AAN6ZRH6"/>
<comment type="catalytic activity">
    <reaction evidence="10 13">
        <text>cutin + H2O = cutin monomers.</text>
        <dbReference type="EC" id="3.1.1.74"/>
    </reaction>
</comment>
<dbReference type="Pfam" id="PF01083">
    <property type="entry name" value="Cutinase"/>
    <property type="match status" value="1"/>
</dbReference>
<evidence type="ECO:0000256" key="7">
    <source>
        <dbReference type="ARBA" id="ARBA00022801"/>
    </source>
</evidence>
<keyword evidence="9 12" id="KW-1015">Disulfide bond</keyword>
<feature type="active site" description="Proton donor/acceptor" evidence="11">
    <location>
        <position position="208"/>
    </location>
</feature>
<keyword evidence="16" id="KW-1185">Reference proteome</keyword>
<comment type="subcellular location">
    <subcellularLocation>
        <location evidence="1 13">Secreted</location>
    </subcellularLocation>
</comment>
<keyword evidence="6 14" id="KW-0732">Signal</keyword>
<proteinExistence type="inferred from homology"/>
<keyword evidence="4 13" id="KW-0719">Serine esterase</keyword>
<feature type="active site" evidence="11">
    <location>
        <position position="195"/>
    </location>
</feature>
<evidence type="ECO:0000256" key="6">
    <source>
        <dbReference type="ARBA" id="ARBA00022729"/>
    </source>
</evidence>
<dbReference type="Gene3D" id="3.40.50.1820">
    <property type="entry name" value="alpha/beta hydrolase"/>
    <property type="match status" value="1"/>
</dbReference>
<evidence type="ECO:0000256" key="13">
    <source>
        <dbReference type="RuleBase" id="RU361263"/>
    </source>
</evidence>
<feature type="disulfide bond" evidence="12">
    <location>
        <begin position="48"/>
        <end position="126"/>
    </location>
</feature>
<keyword evidence="7 13" id="KW-0378">Hydrolase</keyword>
<dbReference type="PROSITE" id="PS00155">
    <property type="entry name" value="CUTINASE_1"/>
    <property type="match status" value="1"/>
</dbReference>
<protein>
    <recommendedName>
        <fullName evidence="3 13">Cutinase</fullName>
        <ecNumber evidence="3 13">3.1.1.74</ecNumber>
    </recommendedName>
</protein>
<evidence type="ECO:0000256" key="12">
    <source>
        <dbReference type="PIRSR" id="PIRSR611150-2"/>
    </source>
</evidence>
<comment type="caution">
    <text evidence="15">The sequence shown here is derived from an EMBL/GenBank/DDBJ whole genome shotgun (WGS) entry which is preliminary data.</text>
</comment>
<evidence type="ECO:0000256" key="3">
    <source>
        <dbReference type="ARBA" id="ARBA00013095"/>
    </source>
</evidence>
<dbReference type="InterPro" id="IPR043579">
    <property type="entry name" value="CUTINASE_2"/>
</dbReference>
<feature type="chain" id="PRO_5042860764" description="Cutinase" evidence="14">
    <location>
        <begin position="16"/>
        <end position="230"/>
    </location>
</feature>
<dbReference type="RefSeq" id="XP_062640725.1">
    <property type="nucleotide sequence ID" value="XM_062785304.1"/>
</dbReference>
<organism evidence="15 16">
    <name type="scientific">Dichotomopilus funicola</name>
    <dbReference type="NCBI Taxonomy" id="1934379"/>
    <lineage>
        <taxon>Eukaryota</taxon>
        <taxon>Fungi</taxon>
        <taxon>Dikarya</taxon>
        <taxon>Ascomycota</taxon>
        <taxon>Pezizomycotina</taxon>
        <taxon>Sordariomycetes</taxon>
        <taxon>Sordariomycetidae</taxon>
        <taxon>Sordariales</taxon>
        <taxon>Chaetomiaceae</taxon>
        <taxon>Dichotomopilus</taxon>
    </lineage>
</organism>
<evidence type="ECO:0000256" key="5">
    <source>
        <dbReference type="ARBA" id="ARBA00022525"/>
    </source>
</evidence>
<dbReference type="GeneID" id="87821917"/>
<dbReference type="SUPFAM" id="SSF53474">
    <property type="entry name" value="alpha/beta-Hydrolases"/>
    <property type="match status" value="1"/>
</dbReference>
<dbReference type="PANTHER" id="PTHR48250">
    <property type="entry name" value="CUTINASE 2-RELATED"/>
    <property type="match status" value="1"/>
</dbReference>
<evidence type="ECO:0000313" key="16">
    <source>
        <dbReference type="Proteomes" id="UP001302676"/>
    </source>
</evidence>
<evidence type="ECO:0000256" key="10">
    <source>
        <dbReference type="ARBA" id="ARBA00034045"/>
    </source>
</evidence>
<evidence type="ECO:0000256" key="11">
    <source>
        <dbReference type="PIRSR" id="PIRSR611150-1"/>
    </source>
</evidence>
<evidence type="ECO:0000313" key="15">
    <source>
        <dbReference type="EMBL" id="KAK4147354.1"/>
    </source>
</evidence>
<dbReference type="InterPro" id="IPR011150">
    <property type="entry name" value="Cutinase_monf"/>
</dbReference>
<feature type="disulfide bond" evidence="12">
    <location>
        <begin position="191"/>
        <end position="198"/>
    </location>
</feature>
<dbReference type="InterPro" id="IPR029058">
    <property type="entry name" value="AB_hydrolase_fold"/>
</dbReference>
<evidence type="ECO:0000256" key="9">
    <source>
        <dbReference type="ARBA" id="ARBA00023157"/>
    </source>
</evidence>